<keyword evidence="4" id="KW-1185">Reference proteome</keyword>
<feature type="domain" description="FAF" evidence="3">
    <location>
        <begin position="186"/>
        <end position="240"/>
    </location>
</feature>
<dbReference type="PANTHER" id="PTHR33155:SF3">
    <property type="entry name" value="PROTEIN FAF-LIKE, CHLOROPLASTIC"/>
    <property type="match status" value="1"/>
</dbReference>
<dbReference type="PANTHER" id="PTHR33155">
    <property type="entry name" value="FANTASTIC FOUR-LIKE PROTEIN (DUF3049)"/>
    <property type="match status" value="1"/>
</dbReference>
<dbReference type="GeneID" id="116195796"/>
<dbReference type="InterPro" id="IPR046431">
    <property type="entry name" value="FAF_dom"/>
</dbReference>
<comment type="similarity">
    <text evidence="1">Belongs to the fantastic four family.</text>
</comment>
<feature type="region of interest" description="Disordered" evidence="2">
    <location>
        <begin position="280"/>
        <end position="308"/>
    </location>
</feature>
<evidence type="ECO:0000256" key="1">
    <source>
        <dbReference type="ARBA" id="ARBA00008690"/>
    </source>
</evidence>
<proteinExistence type="inferred from homology"/>
<protein>
    <submittedName>
        <fullName evidence="5">Protein FAF-like, chloroplastic</fullName>
    </submittedName>
</protein>
<organism evidence="4 5">
    <name type="scientific">Punica granatum</name>
    <name type="common">Pomegranate</name>
    <dbReference type="NCBI Taxonomy" id="22663"/>
    <lineage>
        <taxon>Eukaryota</taxon>
        <taxon>Viridiplantae</taxon>
        <taxon>Streptophyta</taxon>
        <taxon>Embryophyta</taxon>
        <taxon>Tracheophyta</taxon>
        <taxon>Spermatophyta</taxon>
        <taxon>Magnoliopsida</taxon>
        <taxon>eudicotyledons</taxon>
        <taxon>Gunneridae</taxon>
        <taxon>Pentapetalae</taxon>
        <taxon>rosids</taxon>
        <taxon>malvids</taxon>
        <taxon>Myrtales</taxon>
        <taxon>Lythraceae</taxon>
        <taxon>Punica</taxon>
    </lineage>
</organism>
<reference evidence="4" key="1">
    <citation type="journal article" date="2020" name="Plant Biotechnol. J.">
        <title>The pomegranate (Punica granatum L.) draft genome dissects genetic divergence between soft- and hard-seeded cultivars.</title>
        <authorList>
            <person name="Luo X."/>
            <person name="Li H."/>
            <person name="Wu Z."/>
            <person name="Yao W."/>
            <person name="Zhao P."/>
            <person name="Cao D."/>
            <person name="Yu H."/>
            <person name="Li K."/>
            <person name="Poudel K."/>
            <person name="Zhao D."/>
            <person name="Zhang F."/>
            <person name="Xia X."/>
            <person name="Chen L."/>
            <person name="Wang Q."/>
            <person name="Jing D."/>
            <person name="Cao S."/>
        </authorList>
    </citation>
    <scope>NUCLEOTIDE SEQUENCE [LARGE SCALE GENOMIC DNA]</scope>
    <source>
        <strain evidence="4">cv. Tunisia</strain>
    </source>
</reference>
<feature type="compositionally biased region" description="Basic and acidic residues" evidence="2">
    <location>
        <begin position="62"/>
        <end position="72"/>
    </location>
</feature>
<gene>
    <name evidence="5" type="primary">LOC116195796</name>
</gene>
<name>A0A6P8CDE8_PUNGR</name>
<evidence type="ECO:0000256" key="2">
    <source>
        <dbReference type="SAM" id="MobiDB-lite"/>
    </source>
</evidence>
<dbReference type="Proteomes" id="UP000515151">
    <property type="component" value="Chromosome 2"/>
</dbReference>
<accession>A0A6P8CDE8</accession>
<dbReference type="OrthoDB" id="1303570at2759"/>
<feature type="compositionally biased region" description="Acidic residues" evidence="2">
    <location>
        <begin position="284"/>
        <end position="293"/>
    </location>
</feature>
<sequence length="411" mass="46074">MMACPGQQGILSILDSDCKTIKNNSLRKTLSADMLSKKWLPENKLSVFDSYSQGNRQDQEDEERRVLEDQSRVDSSWSSMLTQKAENEEPTKSSLPPPYVHPLVKKSASSLSSKSLEVCTESLGSETGSEKFFPSSPSELECNIRQEGEELEEKHETPTQISDTDKTCFEKYEVGIGKRRRDQHQSFPPPLPSLFYHQQGASLHMSSRRDCGRLVLKAVSVSSPNNFQAQREEGRLVLGFSGCPISDLGSKIEEEEIGEESDEMVEELDEGFWNSVQNNKEKDEETEDDDQVEEQQQIETETPRGSINVGQMLLRTNKPITVPQSLPLLPRAAEMASPPPAPAEAAAASFSGHQMLRQHPRIRNCSTREEEDEPLSEGKKRMCLELAPLSRGCSEQRRSVLFCRPRGILTA</sequence>
<dbReference type="AlphaFoldDB" id="A0A6P8CDE8"/>
<evidence type="ECO:0000313" key="5">
    <source>
        <dbReference type="RefSeq" id="XP_031381015.1"/>
    </source>
</evidence>
<reference evidence="5" key="2">
    <citation type="submission" date="2025-08" db="UniProtKB">
        <authorList>
            <consortium name="RefSeq"/>
        </authorList>
    </citation>
    <scope>IDENTIFICATION</scope>
    <source>
        <tissue evidence="5">Leaf</tissue>
    </source>
</reference>
<feature type="compositionally biased region" description="Polar residues" evidence="2">
    <location>
        <begin position="73"/>
        <end position="84"/>
    </location>
</feature>
<evidence type="ECO:0000313" key="4">
    <source>
        <dbReference type="Proteomes" id="UP000515151"/>
    </source>
</evidence>
<dbReference type="Pfam" id="PF11250">
    <property type="entry name" value="FAF"/>
    <property type="match status" value="1"/>
</dbReference>
<feature type="region of interest" description="Disordered" evidence="2">
    <location>
        <begin position="50"/>
        <end position="100"/>
    </location>
</feature>
<evidence type="ECO:0000259" key="3">
    <source>
        <dbReference type="Pfam" id="PF11250"/>
    </source>
</evidence>
<dbReference type="InterPro" id="IPR021410">
    <property type="entry name" value="FAF"/>
</dbReference>
<dbReference type="RefSeq" id="XP_031381015.1">
    <property type="nucleotide sequence ID" value="XM_031525155.1"/>
</dbReference>
<feature type="region of interest" description="Disordered" evidence="2">
    <location>
        <begin position="334"/>
        <end position="378"/>
    </location>
</feature>